<keyword evidence="7 15" id="KW-0067">ATP-binding</keyword>
<evidence type="ECO:0000256" key="2">
    <source>
        <dbReference type="ARBA" id="ARBA00017846"/>
    </source>
</evidence>
<dbReference type="EMBL" id="JAOQKJ010000002">
    <property type="protein sequence ID" value="MCU6743398.1"/>
    <property type="molecule type" value="Genomic_DNA"/>
</dbReference>
<dbReference type="PANTHER" id="PTHR47964:SF1">
    <property type="entry name" value="ATP-DEPENDENT DNA HELICASE HOMOLOG RECG, CHLOROPLASTIC"/>
    <property type="match status" value="1"/>
</dbReference>
<keyword evidence="10 15" id="KW-0234">DNA repair</keyword>
<dbReference type="EC" id="5.6.2.4" evidence="13 15"/>
<dbReference type="InterPro" id="IPR045562">
    <property type="entry name" value="RecG_dom3_C"/>
</dbReference>
<evidence type="ECO:0000313" key="19">
    <source>
        <dbReference type="Proteomes" id="UP001652432"/>
    </source>
</evidence>
<dbReference type="NCBIfam" id="TIGR00643">
    <property type="entry name" value="recG"/>
    <property type="match status" value="1"/>
</dbReference>
<dbReference type="InterPro" id="IPR033454">
    <property type="entry name" value="RecG_wedge"/>
</dbReference>
<dbReference type="InterPro" id="IPR004609">
    <property type="entry name" value="ATP-dep_DNA_helicase_RecG"/>
</dbReference>
<dbReference type="Pfam" id="PF00270">
    <property type="entry name" value="DEAD"/>
    <property type="match status" value="1"/>
</dbReference>
<evidence type="ECO:0000256" key="14">
    <source>
        <dbReference type="ARBA" id="ARBA00048988"/>
    </source>
</evidence>
<dbReference type="InterPro" id="IPR027417">
    <property type="entry name" value="P-loop_NTPase"/>
</dbReference>
<dbReference type="GO" id="GO:0003678">
    <property type="term" value="F:DNA helicase activity"/>
    <property type="evidence" value="ECO:0007669"/>
    <property type="project" value="UniProtKB-EC"/>
</dbReference>
<evidence type="ECO:0000313" key="18">
    <source>
        <dbReference type="EMBL" id="MCU6743398.1"/>
    </source>
</evidence>
<evidence type="ECO:0000256" key="7">
    <source>
        <dbReference type="ARBA" id="ARBA00022840"/>
    </source>
</evidence>
<dbReference type="CDD" id="cd17992">
    <property type="entry name" value="DEXHc_RecG"/>
    <property type="match status" value="1"/>
</dbReference>
<evidence type="ECO:0000256" key="1">
    <source>
        <dbReference type="ARBA" id="ARBA00007504"/>
    </source>
</evidence>
<keyword evidence="19" id="KW-1185">Reference proteome</keyword>
<dbReference type="Gene3D" id="3.40.50.300">
    <property type="entry name" value="P-loop containing nucleotide triphosphate hydrolases"/>
    <property type="match status" value="2"/>
</dbReference>
<evidence type="ECO:0000256" key="10">
    <source>
        <dbReference type="ARBA" id="ARBA00023204"/>
    </source>
</evidence>
<dbReference type="SUPFAM" id="SSF50249">
    <property type="entry name" value="Nucleic acid-binding proteins"/>
    <property type="match status" value="1"/>
</dbReference>
<protein>
    <recommendedName>
        <fullName evidence="2 15">ATP-dependent DNA helicase RecG</fullName>
        <ecNumber evidence="13 15">5.6.2.4</ecNumber>
    </recommendedName>
</protein>
<dbReference type="PANTHER" id="PTHR47964">
    <property type="entry name" value="ATP-DEPENDENT DNA HELICASE HOMOLOG RECG, CHLOROPLASTIC"/>
    <property type="match status" value="1"/>
</dbReference>
<dbReference type="Proteomes" id="UP001652432">
    <property type="component" value="Unassembled WGS sequence"/>
</dbReference>
<evidence type="ECO:0000259" key="16">
    <source>
        <dbReference type="PROSITE" id="PS51192"/>
    </source>
</evidence>
<accession>A0ABT2SZH8</accession>
<keyword evidence="8" id="KW-0238">DNA-binding</keyword>
<sequence length="685" mass="77172">MQYTDNITSLKGIGEKTAGLFHKLNITTLYDLITFFPRDYEQFGERIPVSQAAGQEPVTLKLTLTGDYKYRKFASLGVGTITAADESGQLVITYYNAPYLKNTLKRGMSYYAHGKVRTEKNRIQMDQPKLYTEEQYQTLMRFMQPKYALTKGLSAHMVSKAVSMALAGLSFAEYLPEDIRMEYQLSDIGKAYRQIHFPEDYESLILARKRLAFDELFSFFMQLHRQKEITKETPSAFSLLETADTGRLLEALPYKLTKAQMRTWQEIKDDLTGGIVMNRLVQGDVGSGKTILAFLSLLLVAANGCQGAMMAPTEILARQHYEELCHMTEAYHLPVKPVLLTGSVSAAEKKKRCAGIEKGDYNVVIGTSALIQEKVVYQKLVLVITDEQHRFGVRQREAFLGKGEQAHVLVMSATPIPRTLAIILYGDMHLSLVDEKPADRLPVKNCVITRSDHKKAVSFLIKETQAGHQAYVICPMVEENEDMEGVADVISYTAALKKELPEQIRVTYLHGRMRPSEKDRIMEAYLNRNIDVLVSTTVIEVGINVPNATVMMIENAERFGLAQLHQLRGRIGRGAAQSYCIFVDGSGKDSPSERLQVLNKSNDGFYIAEEDLKMRGPGDLFGIRQSGIMNFKVADIYQDSSLLMQVRKLVEDLLMDDPDLTAKEHESIRGWLSLNFGNLVDFRSI</sequence>
<evidence type="ECO:0000256" key="11">
    <source>
        <dbReference type="ARBA" id="ARBA00023235"/>
    </source>
</evidence>
<comment type="catalytic activity">
    <reaction evidence="12 15">
        <text>Couples ATP hydrolysis with the unwinding of duplex DNA by translocating in the 3'-5' direction.</text>
        <dbReference type="EC" id="5.6.2.4"/>
    </reaction>
</comment>
<dbReference type="SMART" id="SM00487">
    <property type="entry name" value="DEXDc"/>
    <property type="match status" value="1"/>
</dbReference>
<comment type="similarity">
    <text evidence="1 15">Belongs to the helicase family. RecG subfamily.</text>
</comment>
<keyword evidence="3 15" id="KW-0547">Nucleotide-binding</keyword>
<dbReference type="SUPFAM" id="SSF52540">
    <property type="entry name" value="P-loop containing nucleoside triphosphate hydrolases"/>
    <property type="match status" value="2"/>
</dbReference>
<name>A0ABT2SZH8_9FIRM</name>
<dbReference type="InterPro" id="IPR014001">
    <property type="entry name" value="Helicase_ATP-bd"/>
</dbReference>
<dbReference type="GO" id="GO:0016787">
    <property type="term" value="F:hydrolase activity"/>
    <property type="evidence" value="ECO:0007669"/>
    <property type="project" value="UniProtKB-KW"/>
</dbReference>
<comment type="catalytic activity">
    <reaction evidence="14 15">
        <text>ATP + H2O = ADP + phosphate + H(+)</text>
        <dbReference type="Rhea" id="RHEA:13065"/>
        <dbReference type="ChEBI" id="CHEBI:15377"/>
        <dbReference type="ChEBI" id="CHEBI:15378"/>
        <dbReference type="ChEBI" id="CHEBI:30616"/>
        <dbReference type="ChEBI" id="CHEBI:43474"/>
        <dbReference type="ChEBI" id="CHEBI:456216"/>
        <dbReference type="EC" id="5.6.2.4"/>
    </reaction>
</comment>
<evidence type="ECO:0000256" key="4">
    <source>
        <dbReference type="ARBA" id="ARBA00022763"/>
    </source>
</evidence>
<proteinExistence type="inferred from homology"/>
<dbReference type="InterPro" id="IPR011545">
    <property type="entry name" value="DEAD/DEAH_box_helicase_dom"/>
</dbReference>
<evidence type="ECO:0000256" key="12">
    <source>
        <dbReference type="ARBA" id="ARBA00034617"/>
    </source>
</evidence>
<organism evidence="18 19">
    <name type="scientific">Suilimivivens aceti</name>
    <dbReference type="NCBI Taxonomy" id="2981774"/>
    <lineage>
        <taxon>Bacteria</taxon>
        <taxon>Bacillati</taxon>
        <taxon>Bacillota</taxon>
        <taxon>Clostridia</taxon>
        <taxon>Lachnospirales</taxon>
        <taxon>Lachnospiraceae</taxon>
        <taxon>Suilimivivens</taxon>
    </lineage>
</organism>
<comment type="caution">
    <text evidence="18">The sequence shown here is derived from an EMBL/GenBank/DDBJ whole genome shotgun (WGS) entry which is preliminary data.</text>
</comment>
<dbReference type="SMART" id="SM00490">
    <property type="entry name" value="HELICc"/>
    <property type="match status" value="1"/>
</dbReference>
<dbReference type="Pfam" id="PF00271">
    <property type="entry name" value="Helicase_C"/>
    <property type="match status" value="1"/>
</dbReference>
<dbReference type="CDD" id="cd04488">
    <property type="entry name" value="RecG_wedge_OBF"/>
    <property type="match status" value="1"/>
</dbReference>
<feature type="domain" description="Helicase ATP-binding" evidence="16">
    <location>
        <begin position="270"/>
        <end position="433"/>
    </location>
</feature>
<dbReference type="PROSITE" id="PS51194">
    <property type="entry name" value="HELICASE_CTER"/>
    <property type="match status" value="1"/>
</dbReference>
<gene>
    <name evidence="18" type="primary">recG</name>
    <name evidence="18" type="ORF">OCV77_02585</name>
</gene>
<dbReference type="InterPro" id="IPR047112">
    <property type="entry name" value="RecG/Mfd"/>
</dbReference>
<dbReference type="PROSITE" id="PS51192">
    <property type="entry name" value="HELICASE_ATP_BIND_1"/>
    <property type="match status" value="1"/>
</dbReference>
<evidence type="ECO:0000256" key="5">
    <source>
        <dbReference type="ARBA" id="ARBA00022801"/>
    </source>
</evidence>
<keyword evidence="5 15" id="KW-0378">Hydrolase</keyword>
<keyword evidence="9 15" id="KW-0233">DNA recombination</keyword>
<keyword evidence="4 15" id="KW-0227">DNA damage</keyword>
<dbReference type="RefSeq" id="WP_262573098.1">
    <property type="nucleotide sequence ID" value="NZ_JAOQKJ010000002.1"/>
</dbReference>
<dbReference type="Pfam" id="PF17191">
    <property type="entry name" value="RecG_wedge"/>
    <property type="match status" value="1"/>
</dbReference>
<comment type="function">
    <text evidence="15">Plays a critical role in recombination and DNA repair. Helps process Holliday junction intermediates to mature products by catalyzing branch migration. Has replication fork regression activity, unwinds stalled or blocked replication forks to make a HJ that can be resolved. Has a DNA unwinding activity characteristic of a DNA helicase with 3'-5' polarity.</text>
</comment>
<feature type="domain" description="Helicase C-terminal" evidence="17">
    <location>
        <begin position="452"/>
        <end position="613"/>
    </location>
</feature>
<dbReference type="InterPro" id="IPR012340">
    <property type="entry name" value="NA-bd_OB-fold"/>
</dbReference>
<dbReference type="Pfam" id="PF19833">
    <property type="entry name" value="RecG_dom3_C"/>
    <property type="match status" value="1"/>
</dbReference>
<evidence type="ECO:0000256" key="3">
    <source>
        <dbReference type="ARBA" id="ARBA00022741"/>
    </source>
</evidence>
<dbReference type="Gene3D" id="2.40.50.140">
    <property type="entry name" value="Nucleic acid-binding proteins"/>
    <property type="match status" value="1"/>
</dbReference>
<keyword evidence="6 15" id="KW-0347">Helicase</keyword>
<evidence type="ECO:0000256" key="15">
    <source>
        <dbReference type="RuleBase" id="RU363016"/>
    </source>
</evidence>
<evidence type="ECO:0000256" key="6">
    <source>
        <dbReference type="ARBA" id="ARBA00022806"/>
    </source>
</evidence>
<dbReference type="NCBIfam" id="NF008168">
    <property type="entry name" value="PRK10917.2-2"/>
    <property type="match status" value="1"/>
</dbReference>
<dbReference type="InterPro" id="IPR001650">
    <property type="entry name" value="Helicase_C-like"/>
</dbReference>
<evidence type="ECO:0000256" key="9">
    <source>
        <dbReference type="ARBA" id="ARBA00023172"/>
    </source>
</evidence>
<dbReference type="NCBIfam" id="NF008165">
    <property type="entry name" value="PRK10917.1-3"/>
    <property type="match status" value="1"/>
</dbReference>
<evidence type="ECO:0000256" key="8">
    <source>
        <dbReference type="ARBA" id="ARBA00023125"/>
    </source>
</evidence>
<evidence type="ECO:0000256" key="13">
    <source>
        <dbReference type="ARBA" id="ARBA00034808"/>
    </source>
</evidence>
<reference evidence="18 19" key="1">
    <citation type="journal article" date="2021" name="ISME Commun">
        <title>Automated analysis of genomic sequences facilitates high-throughput and comprehensive description of bacteria.</title>
        <authorList>
            <person name="Hitch T.C.A."/>
        </authorList>
    </citation>
    <scope>NUCLEOTIDE SEQUENCE [LARGE SCALE GENOMIC DNA]</scope>
    <source>
        <strain evidence="18 19">Sanger_18</strain>
    </source>
</reference>
<evidence type="ECO:0000259" key="17">
    <source>
        <dbReference type="PROSITE" id="PS51194"/>
    </source>
</evidence>
<keyword evidence="11" id="KW-0413">Isomerase</keyword>